<sequence length="94" mass="10272">MSISSLYNGLYADASAFRSFRVLPVDAFEKHGQLSRSKVNLSIAGDRPDEAAPLQAFGEEAQSVTVSPQHFYLVTPASAEDEQMPENGSSFRTF</sequence>
<dbReference type="EMBL" id="UARW01000010">
    <property type="protein sequence ID" value="SQD04615.1"/>
    <property type="molecule type" value="Genomic_DNA"/>
</dbReference>
<evidence type="ECO:0000313" key="2">
    <source>
        <dbReference type="Proteomes" id="UP000250991"/>
    </source>
</evidence>
<evidence type="ECO:0000313" key="1">
    <source>
        <dbReference type="EMBL" id="SQD04615.1"/>
    </source>
</evidence>
<protein>
    <submittedName>
        <fullName evidence="1">Uncharacterized protein</fullName>
    </submittedName>
</protein>
<dbReference type="AlphaFoldDB" id="A0A2X3KF03"/>
<reference evidence="1 2" key="1">
    <citation type="submission" date="2018-06" db="EMBL/GenBank/DDBJ databases">
        <authorList>
            <consortium name="Pathogen Informatics"/>
            <person name="Doyle S."/>
        </authorList>
    </citation>
    <scope>NUCLEOTIDE SEQUENCE [LARGE SCALE GENOMIC DNA]</scope>
    <source>
        <strain evidence="1 2">NCTC8009</strain>
    </source>
</reference>
<proteinExistence type="predicted"/>
<dbReference type="Proteomes" id="UP000250991">
    <property type="component" value="Unassembled WGS sequence"/>
</dbReference>
<organism evidence="1 2">
    <name type="scientific">Escherichia coli</name>
    <dbReference type="NCBI Taxonomy" id="562"/>
    <lineage>
        <taxon>Bacteria</taxon>
        <taxon>Pseudomonadati</taxon>
        <taxon>Pseudomonadota</taxon>
        <taxon>Gammaproteobacteria</taxon>
        <taxon>Enterobacterales</taxon>
        <taxon>Enterobacteriaceae</taxon>
        <taxon>Escherichia</taxon>
    </lineage>
</organism>
<gene>
    <name evidence="1" type="ORF">NCTC8009_05139</name>
</gene>
<accession>A0A2X3KF03</accession>
<name>A0A2X3KF03_ECOLX</name>